<keyword evidence="3" id="KW-0597">Phosphoprotein</keyword>
<name>A0A7C9GQ33_9SPHN</name>
<dbReference type="InterPro" id="IPR035965">
    <property type="entry name" value="PAS-like_dom_sf"/>
</dbReference>
<keyword evidence="5" id="KW-0547">Nucleotide-binding</keyword>
<dbReference type="OrthoDB" id="9789238at2"/>
<evidence type="ECO:0000256" key="3">
    <source>
        <dbReference type="ARBA" id="ARBA00022553"/>
    </source>
</evidence>
<dbReference type="EMBL" id="WIOL01000003">
    <property type="protein sequence ID" value="MQT17453.1"/>
    <property type="molecule type" value="Genomic_DNA"/>
</dbReference>
<dbReference type="SMART" id="SM00388">
    <property type="entry name" value="HisKA"/>
    <property type="match status" value="1"/>
</dbReference>
<dbReference type="PROSITE" id="PS50109">
    <property type="entry name" value="HIS_KIN"/>
    <property type="match status" value="1"/>
</dbReference>
<dbReference type="PRINTS" id="PR00344">
    <property type="entry name" value="BCTRLSENSOR"/>
</dbReference>
<feature type="domain" description="PAC" evidence="11">
    <location>
        <begin position="249"/>
        <end position="301"/>
    </location>
</feature>
<dbReference type="GO" id="GO:0005524">
    <property type="term" value="F:ATP binding"/>
    <property type="evidence" value="ECO:0007669"/>
    <property type="project" value="UniProtKB-KW"/>
</dbReference>
<keyword evidence="7" id="KW-0067">ATP-binding</keyword>
<accession>A0A7C9GQ33</accession>
<dbReference type="EC" id="2.7.13.3" evidence="2"/>
<evidence type="ECO:0000256" key="1">
    <source>
        <dbReference type="ARBA" id="ARBA00000085"/>
    </source>
</evidence>
<dbReference type="InterPro" id="IPR000700">
    <property type="entry name" value="PAS-assoc_C"/>
</dbReference>
<comment type="caution">
    <text evidence="12">The sequence shown here is derived from an EMBL/GenBank/DDBJ whole genome shotgun (WGS) entry which is preliminary data.</text>
</comment>
<dbReference type="SUPFAM" id="SSF47384">
    <property type="entry name" value="Homodimeric domain of signal transducing histidine kinase"/>
    <property type="match status" value="1"/>
</dbReference>
<evidence type="ECO:0000256" key="9">
    <source>
        <dbReference type="SAM" id="Coils"/>
    </source>
</evidence>
<evidence type="ECO:0000256" key="8">
    <source>
        <dbReference type="ARBA" id="ARBA00023012"/>
    </source>
</evidence>
<dbReference type="InterPro" id="IPR005467">
    <property type="entry name" value="His_kinase_dom"/>
</dbReference>
<protein>
    <recommendedName>
        <fullName evidence="2">histidine kinase</fullName>
        <ecNumber evidence="2">2.7.13.3</ecNumber>
    </recommendedName>
</protein>
<evidence type="ECO:0000256" key="2">
    <source>
        <dbReference type="ARBA" id="ARBA00012438"/>
    </source>
</evidence>
<dbReference type="Gene3D" id="6.10.250.2580">
    <property type="match status" value="1"/>
</dbReference>
<feature type="domain" description="Histidine kinase" evidence="10">
    <location>
        <begin position="321"/>
        <end position="534"/>
    </location>
</feature>
<dbReference type="InterPro" id="IPR003661">
    <property type="entry name" value="HisK_dim/P_dom"/>
</dbReference>
<dbReference type="CDD" id="cd00082">
    <property type="entry name" value="HisKA"/>
    <property type="match status" value="1"/>
</dbReference>
<evidence type="ECO:0000256" key="5">
    <source>
        <dbReference type="ARBA" id="ARBA00022741"/>
    </source>
</evidence>
<evidence type="ECO:0000259" key="10">
    <source>
        <dbReference type="PROSITE" id="PS50109"/>
    </source>
</evidence>
<dbReference type="Gene3D" id="1.10.287.130">
    <property type="match status" value="1"/>
</dbReference>
<keyword evidence="9" id="KW-0175">Coiled coil</keyword>
<evidence type="ECO:0000256" key="6">
    <source>
        <dbReference type="ARBA" id="ARBA00022777"/>
    </source>
</evidence>
<dbReference type="InterPro" id="IPR036890">
    <property type="entry name" value="HATPase_C_sf"/>
</dbReference>
<keyword evidence="8" id="KW-0902">Two-component regulatory system</keyword>
<dbReference type="SMART" id="SM00387">
    <property type="entry name" value="HATPase_c"/>
    <property type="match status" value="1"/>
</dbReference>
<dbReference type="Gene3D" id="3.30.450.20">
    <property type="entry name" value="PAS domain"/>
    <property type="match status" value="1"/>
</dbReference>
<sequence>MSAFDRLLILAPRGRDAQVIVDQLAGADKVASIATAAEIVEAVRGGVLGVAVVTDEGMSGFDRAALAGALADQPPWSDVPFVVLTRREFGGWTRAQLVALLGNVTILERPLHRDVLISSVRSALRARARQRRSEAYLRDREAAEAQVRELAATLEARVLERTDALRRALAERDQSERRLRDSEALYRYTVELTGQTPWTAAADGRLLSIGSHRVGAAGAAPDWRQLVHRDDLKAMLDGWAVAIASAQPFQAEFRARGADGVFSWNRARAAPRMAADGTVMRWYGTLENIDDRRTAATRLRQLQAELIHVSRLSAMGAMASTLAHELNQPLAAITNYVRGIRLILPNHPEDQPIRDALDAADDSAVRAGEIVRRVRELVTKGETARRAEDLATLVREACSLAMIDARLSGIDIRMALSTAPIAVMVDRIQIQQVLLNLLRNAAEAVADSGERWIRVSTNMRAPGFAHVLVEDSGPGVAATAAARLFGSFNTTKGDGMGMGLSISRTIIEAHGGSIWHRRAPAGGAIFGFSLLRTAANAPTAH</sequence>
<reference evidence="12 13" key="1">
    <citation type="submission" date="2019-09" db="EMBL/GenBank/DDBJ databases">
        <title>Polymorphobacter sp. isolated from a lake in China.</title>
        <authorList>
            <person name="Liu Z."/>
        </authorList>
    </citation>
    <scope>NUCLEOTIDE SEQUENCE [LARGE SCALE GENOMIC DNA]</scope>
    <source>
        <strain evidence="12 13">D40P</strain>
    </source>
</reference>
<dbReference type="InterPro" id="IPR011006">
    <property type="entry name" value="CheY-like_superfamily"/>
</dbReference>
<keyword evidence="6" id="KW-0418">Kinase</keyword>
<dbReference type="Pfam" id="PF08447">
    <property type="entry name" value="PAS_3"/>
    <property type="match status" value="1"/>
</dbReference>
<keyword evidence="13" id="KW-1185">Reference proteome</keyword>
<dbReference type="InterPro" id="IPR004358">
    <property type="entry name" value="Sig_transdc_His_kin-like_C"/>
</dbReference>
<dbReference type="InterPro" id="IPR013655">
    <property type="entry name" value="PAS_fold_3"/>
</dbReference>
<dbReference type="SUPFAM" id="SSF55874">
    <property type="entry name" value="ATPase domain of HSP90 chaperone/DNA topoisomerase II/histidine kinase"/>
    <property type="match status" value="1"/>
</dbReference>
<dbReference type="PANTHER" id="PTHR43065">
    <property type="entry name" value="SENSOR HISTIDINE KINASE"/>
    <property type="match status" value="1"/>
</dbReference>
<dbReference type="Gene3D" id="3.30.565.10">
    <property type="entry name" value="Histidine kinase-like ATPase, C-terminal domain"/>
    <property type="match status" value="1"/>
</dbReference>
<evidence type="ECO:0000313" key="13">
    <source>
        <dbReference type="Proteomes" id="UP000481327"/>
    </source>
</evidence>
<dbReference type="Pfam" id="PF02518">
    <property type="entry name" value="HATPase_c"/>
    <property type="match status" value="1"/>
</dbReference>
<evidence type="ECO:0000313" key="12">
    <source>
        <dbReference type="EMBL" id="MQT17453.1"/>
    </source>
</evidence>
<evidence type="ECO:0000256" key="7">
    <source>
        <dbReference type="ARBA" id="ARBA00022840"/>
    </source>
</evidence>
<keyword evidence="4" id="KW-0808">Transferase</keyword>
<evidence type="ECO:0000259" key="11">
    <source>
        <dbReference type="PROSITE" id="PS50113"/>
    </source>
</evidence>
<dbReference type="InterPro" id="IPR036097">
    <property type="entry name" value="HisK_dim/P_sf"/>
</dbReference>
<feature type="coiled-coil region" evidence="9">
    <location>
        <begin position="133"/>
        <end position="185"/>
    </location>
</feature>
<dbReference type="InterPro" id="IPR003594">
    <property type="entry name" value="HATPase_dom"/>
</dbReference>
<dbReference type="Proteomes" id="UP000481327">
    <property type="component" value="Unassembled WGS sequence"/>
</dbReference>
<evidence type="ECO:0000256" key="4">
    <source>
        <dbReference type="ARBA" id="ARBA00022679"/>
    </source>
</evidence>
<dbReference type="GO" id="GO:0000155">
    <property type="term" value="F:phosphorelay sensor kinase activity"/>
    <property type="evidence" value="ECO:0007669"/>
    <property type="project" value="InterPro"/>
</dbReference>
<dbReference type="PROSITE" id="PS50113">
    <property type="entry name" value="PAC"/>
    <property type="match status" value="1"/>
</dbReference>
<gene>
    <name evidence="12" type="ORF">F3168_09280</name>
</gene>
<dbReference type="SUPFAM" id="SSF55785">
    <property type="entry name" value="PYP-like sensor domain (PAS domain)"/>
    <property type="match status" value="1"/>
</dbReference>
<dbReference type="SUPFAM" id="SSF52172">
    <property type="entry name" value="CheY-like"/>
    <property type="match status" value="1"/>
</dbReference>
<proteinExistence type="predicted"/>
<dbReference type="PANTHER" id="PTHR43065:SF46">
    <property type="entry name" value="C4-DICARBOXYLATE TRANSPORT SENSOR PROTEIN DCTB"/>
    <property type="match status" value="1"/>
</dbReference>
<comment type="catalytic activity">
    <reaction evidence="1">
        <text>ATP + protein L-histidine = ADP + protein N-phospho-L-histidine.</text>
        <dbReference type="EC" id="2.7.13.3"/>
    </reaction>
</comment>
<dbReference type="AlphaFoldDB" id="A0A7C9GQ33"/>
<dbReference type="Pfam" id="PF00512">
    <property type="entry name" value="HisKA"/>
    <property type="match status" value="1"/>
</dbReference>
<organism evidence="12 13">
    <name type="scientific">Sandarakinorhabdus fusca</name>
    <dbReference type="NCBI Taxonomy" id="1439888"/>
    <lineage>
        <taxon>Bacteria</taxon>
        <taxon>Pseudomonadati</taxon>
        <taxon>Pseudomonadota</taxon>
        <taxon>Alphaproteobacteria</taxon>
        <taxon>Sphingomonadales</taxon>
        <taxon>Sphingosinicellaceae</taxon>
        <taxon>Sandarakinorhabdus</taxon>
    </lineage>
</organism>
<dbReference type="RefSeq" id="WP_152577916.1">
    <property type="nucleotide sequence ID" value="NZ_JAATJI010000002.1"/>
</dbReference>